<dbReference type="SMART" id="SM00420">
    <property type="entry name" value="HTH_DEOR"/>
    <property type="match status" value="1"/>
</dbReference>
<dbReference type="Gene3D" id="3.40.50.1360">
    <property type="match status" value="1"/>
</dbReference>
<dbReference type="PRINTS" id="PR00037">
    <property type="entry name" value="HTHLACR"/>
</dbReference>
<sequence length="269" mass="28634">MTSPHEAFPGERQQLIRERLSRFGRVIAADLAVEFNVSEHSIRRDLSALAVAGLCKRVYGGAILLRADEGPLAIRVLQGSSRKESLGKAAASLLSAGQHVFIDAGSTNLAIACSIDPQLPLTLTTNSPLIAAQLMKLPRAEVIMLGGRVNSVTGGVSGLRAVQELRQFNFDLCFLGACAIDPDNGVTAVGLEDADFKRAIVAASGQVVVAVTNEKLSSVAHYQVAPCEEVATLVVEHDAPRERLGPFFDQIANVMTATAEQWSESEMAN</sequence>
<dbReference type="SMART" id="SM01134">
    <property type="entry name" value="DeoRC"/>
    <property type="match status" value="1"/>
</dbReference>
<evidence type="ECO:0000259" key="4">
    <source>
        <dbReference type="PROSITE" id="PS51000"/>
    </source>
</evidence>
<keyword evidence="1" id="KW-0678">Repressor</keyword>
<dbReference type="EMBL" id="LGSI01000020">
    <property type="protein sequence ID" value="OCR26033.1"/>
    <property type="molecule type" value="Genomic_DNA"/>
</dbReference>
<keyword evidence="3" id="KW-0804">Transcription</keyword>
<dbReference type="Pfam" id="PF00455">
    <property type="entry name" value="DeoRC"/>
    <property type="match status" value="1"/>
</dbReference>
<dbReference type="AlphaFoldDB" id="A0A1C7Z883"/>
<reference evidence="5 6" key="1">
    <citation type="submission" date="2015-07" db="EMBL/GenBank/DDBJ databases">
        <title>Draft genome sequence of a diazotrophic, plant growth-promoting rhizobacterium of the Pseudomonas syringae complex.</title>
        <authorList>
            <person name="Patten C.L."/>
            <person name="Jeong H."/>
        </authorList>
    </citation>
    <scope>NUCLEOTIDE SEQUENCE [LARGE SCALE GENOMIC DNA]</scope>
    <source>
        <strain evidence="5 6">GR12-2</strain>
    </source>
</reference>
<dbReference type="PANTHER" id="PTHR30363:SF4">
    <property type="entry name" value="GLYCEROL-3-PHOSPHATE REGULON REPRESSOR"/>
    <property type="match status" value="1"/>
</dbReference>
<accession>A0A1C7Z883</accession>
<evidence type="ECO:0000313" key="5">
    <source>
        <dbReference type="EMBL" id="OCR26033.1"/>
    </source>
</evidence>
<dbReference type="InterPro" id="IPR037171">
    <property type="entry name" value="NagB/RpiA_transferase-like"/>
</dbReference>
<evidence type="ECO:0000313" key="6">
    <source>
        <dbReference type="Proteomes" id="UP000093104"/>
    </source>
</evidence>
<dbReference type="PROSITE" id="PS51000">
    <property type="entry name" value="HTH_DEOR_2"/>
    <property type="match status" value="1"/>
</dbReference>
<dbReference type="Proteomes" id="UP000093104">
    <property type="component" value="Unassembled WGS sequence"/>
</dbReference>
<dbReference type="PANTHER" id="PTHR30363">
    <property type="entry name" value="HTH-TYPE TRANSCRIPTIONAL REGULATOR SRLR-RELATED"/>
    <property type="match status" value="1"/>
</dbReference>
<dbReference type="InterPro" id="IPR050313">
    <property type="entry name" value="Carb_Metab_HTH_regulators"/>
</dbReference>
<gene>
    <name evidence="5" type="ORF">AFK24_05595</name>
</gene>
<evidence type="ECO:0000256" key="3">
    <source>
        <dbReference type="ARBA" id="ARBA00023163"/>
    </source>
</evidence>
<name>A0A1C7Z883_PSESX</name>
<dbReference type="RefSeq" id="WP_065832293.1">
    <property type="nucleotide sequence ID" value="NZ_LGSI01000020.1"/>
</dbReference>
<keyword evidence="2" id="KW-0805">Transcription regulation</keyword>
<proteinExistence type="predicted"/>
<dbReference type="GO" id="GO:0003700">
    <property type="term" value="F:DNA-binding transcription factor activity"/>
    <property type="evidence" value="ECO:0007669"/>
    <property type="project" value="InterPro"/>
</dbReference>
<dbReference type="SUPFAM" id="SSF46785">
    <property type="entry name" value="Winged helix' DNA-binding domain"/>
    <property type="match status" value="1"/>
</dbReference>
<dbReference type="InterPro" id="IPR001034">
    <property type="entry name" value="DeoR_HTH"/>
</dbReference>
<organism evidence="5 6">
    <name type="scientific">Pseudomonas syringae</name>
    <dbReference type="NCBI Taxonomy" id="317"/>
    <lineage>
        <taxon>Bacteria</taxon>
        <taxon>Pseudomonadati</taxon>
        <taxon>Pseudomonadota</taxon>
        <taxon>Gammaproteobacteria</taxon>
        <taxon>Pseudomonadales</taxon>
        <taxon>Pseudomonadaceae</taxon>
        <taxon>Pseudomonas</taxon>
    </lineage>
</organism>
<dbReference type="Pfam" id="PF08220">
    <property type="entry name" value="HTH_DeoR"/>
    <property type="match status" value="1"/>
</dbReference>
<evidence type="ECO:0000256" key="1">
    <source>
        <dbReference type="ARBA" id="ARBA00022491"/>
    </source>
</evidence>
<dbReference type="InterPro" id="IPR036390">
    <property type="entry name" value="WH_DNA-bd_sf"/>
</dbReference>
<feature type="domain" description="HTH deoR-type" evidence="4">
    <location>
        <begin position="9"/>
        <end position="64"/>
    </location>
</feature>
<dbReference type="OrthoDB" id="9814815at2"/>
<dbReference type="SUPFAM" id="SSF100950">
    <property type="entry name" value="NagB/RpiA/CoA transferase-like"/>
    <property type="match status" value="1"/>
</dbReference>
<dbReference type="PATRIC" id="fig|317.243.peg.4141"/>
<protein>
    <submittedName>
        <fullName evidence="5">Decarboxylase</fullName>
    </submittedName>
</protein>
<dbReference type="InterPro" id="IPR014036">
    <property type="entry name" value="DeoR-like_C"/>
</dbReference>
<evidence type="ECO:0000256" key="2">
    <source>
        <dbReference type="ARBA" id="ARBA00023015"/>
    </source>
</evidence>
<comment type="caution">
    <text evidence="5">The sequence shown here is derived from an EMBL/GenBank/DDBJ whole genome shotgun (WGS) entry which is preliminary data.</text>
</comment>